<dbReference type="EMBL" id="CAJNDS010002414">
    <property type="protein sequence ID" value="CAE7466055.1"/>
    <property type="molecule type" value="Genomic_DNA"/>
</dbReference>
<feature type="transmembrane region" description="Helical" evidence="8">
    <location>
        <begin position="362"/>
        <end position="384"/>
    </location>
</feature>
<keyword evidence="11" id="KW-1185">Reference proteome</keyword>
<evidence type="ECO:0000256" key="7">
    <source>
        <dbReference type="ARBA" id="ARBA00025800"/>
    </source>
</evidence>
<evidence type="ECO:0000256" key="5">
    <source>
        <dbReference type="ARBA" id="ARBA00022989"/>
    </source>
</evidence>
<feature type="transmembrane region" description="Helical" evidence="8">
    <location>
        <begin position="390"/>
        <end position="412"/>
    </location>
</feature>
<gene>
    <name evidence="10" type="primary">sft2</name>
    <name evidence="10" type="ORF">SNAT2548_LOCUS26025</name>
</gene>
<keyword evidence="2 8" id="KW-0813">Transport</keyword>
<dbReference type="AlphaFoldDB" id="A0A812S5W7"/>
<keyword evidence="6 8" id="KW-0472">Membrane</keyword>
<comment type="caution">
    <text evidence="10">The sequence shown here is derived from an EMBL/GenBank/DDBJ whole genome shotgun (WGS) entry which is preliminary data.</text>
</comment>
<feature type="compositionally biased region" description="Pro residues" evidence="9">
    <location>
        <begin position="191"/>
        <end position="212"/>
    </location>
</feature>
<dbReference type="Pfam" id="PF04178">
    <property type="entry name" value="Got1"/>
    <property type="match status" value="1"/>
</dbReference>
<dbReference type="InterPro" id="IPR036754">
    <property type="entry name" value="YbaK/aa-tRNA-synt-asso_dom_sf"/>
</dbReference>
<name>A0A812S5W7_9DINO</name>
<dbReference type="GO" id="GO:0012505">
    <property type="term" value="C:endomembrane system"/>
    <property type="evidence" value="ECO:0007669"/>
    <property type="project" value="UniProtKB-ARBA"/>
</dbReference>
<dbReference type="InterPro" id="IPR007305">
    <property type="entry name" value="Vesicle_transpt_Got1/SFT2"/>
</dbReference>
<comment type="function">
    <text evidence="8">May be involved in fusion of retrograde transport vesicles derived from an endocytic compartment with the Golgi complex.</text>
</comment>
<comment type="subcellular location">
    <subcellularLocation>
        <location evidence="1 8">Membrane</location>
        <topology evidence="1 8">Multi-pass membrane protein</topology>
    </subcellularLocation>
</comment>
<feature type="transmembrane region" description="Helical" evidence="8">
    <location>
        <begin position="448"/>
        <end position="469"/>
    </location>
</feature>
<dbReference type="GO" id="GO:0002161">
    <property type="term" value="F:aminoacyl-tRNA deacylase activity"/>
    <property type="evidence" value="ECO:0007669"/>
    <property type="project" value="InterPro"/>
</dbReference>
<feature type="transmembrane region" description="Helical" evidence="8">
    <location>
        <begin position="424"/>
        <end position="442"/>
    </location>
</feature>
<dbReference type="Proteomes" id="UP000604046">
    <property type="component" value="Unassembled WGS sequence"/>
</dbReference>
<keyword evidence="5 8" id="KW-1133">Transmembrane helix</keyword>
<dbReference type="PANTHER" id="PTHR23137">
    <property type="entry name" value="VESICLE TRANSPORT PROTEIN-RELATED"/>
    <property type="match status" value="1"/>
</dbReference>
<dbReference type="OrthoDB" id="660759at2759"/>
<feature type="region of interest" description="Disordered" evidence="9">
    <location>
        <begin position="186"/>
        <end position="215"/>
    </location>
</feature>
<dbReference type="SUPFAM" id="SSF55826">
    <property type="entry name" value="YbaK/ProRS associated domain"/>
    <property type="match status" value="1"/>
</dbReference>
<dbReference type="GO" id="GO:0015031">
    <property type="term" value="P:protein transport"/>
    <property type="evidence" value="ECO:0007669"/>
    <property type="project" value="UniProtKB-KW"/>
</dbReference>
<evidence type="ECO:0000256" key="9">
    <source>
        <dbReference type="SAM" id="MobiDB-lite"/>
    </source>
</evidence>
<protein>
    <recommendedName>
        <fullName evidence="8">Vesicle transport protein</fullName>
    </recommendedName>
</protein>
<dbReference type="Gene3D" id="3.90.960.10">
    <property type="entry name" value="YbaK/aminoacyl-tRNA synthetase-associated domain"/>
    <property type="match status" value="1"/>
</dbReference>
<proteinExistence type="inferred from homology"/>
<dbReference type="GO" id="GO:0016020">
    <property type="term" value="C:membrane"/>
    <property type="evidence" value="ECO:0007669"/>
    <property type="project" value="UniProtKB-SubCell"/>
</dbReference>
<accession>A0A812S5W7</accession>
<keyword evidence="4 8" id="KW-0653">Protein transport</keyword>
<dbReference type="GO" id="GO:0016192">
    <property type="term" value="P:vesicle-mediated transport"/>
    <property type="evidence" value="ECO:0007669"/>
    <property type="project" value="InterPro"/>
</dbReference>
<evidence type="ECO:0000256" key="8">
    <source>
        <dbReference type="RuleBase" id="RU363111"/>
    </source>
</evidence>
<evidence type="ECO:0000313" key="10">
    <source>
        <dbReference type="EMBL" id="CAE7466055.1"/>
    </source>
</evidence>
<evidence type="ECO:0000256" key="2">
    <source>
        <dbReference type="ARBA" id="ARBA00022448"/>
    </source>
</evidence>
<dbReference type="InterPro" id="IPR011691">
    <property type="entry name" value="Vesicle_transpt_SFT2"/>
</dbReference>
<keyword evidence="3 8" id="KW-0812">Transmembrane</keyword>
<evidence type="ECO:0000313" key="11">
    <source>
        <dbReference type="Proteomes" id="UP000604046"/>
    </source>
</evidence>
<dbReference type="GO" id="GO:0005737">
    <property type="term" value="C:cytoplasm"/>
    <property type="evidence" value="ECO:0007669"/>
    <property type="project" value="UniProtKB-ARBA"/>
</dbReference>
<evidence type="ECO:0000256" key="6">
    <source>
        <dbReference type="ARBA" id="ARBA00023136"/>
    </source>
</evidence>
<comment type="similarity">
    <text evidence="7 8">Belongs to the SFT2 family.</text>
</comment>
<reference evidence="10" key="1">
    <citation type="submission" date="2021-02" db="EMBL/GenBank/DDBJ databases">
        <authorList>
            <person name="Dougan E. K."/>
            <person name="Rhodes N."/>
            <person name="Thang M."/>
            <person name="Chan C."/>
        </authorList>
    </citation>
    <scope>NUCLEOTIDE SEQUENCE</scope>
</reference>
<evidence type="ECO:0000256" key="1">
    <source>
        <dbReference type="ARBA" id="ARBA00004141"/>
    </source>
</evidence>
<evidence type="ECO:0000256" key="3">
    <source>
        <dbReference type="ARBA" id="ARBA00022692"/>
    </source>
</evidence>
<organism evidence="10 11">
    <name type="scientific">Symbiodinium natans</name>
    <dbReference type="NCBI Taxonomy" id="878477"/>
    <lineage>
        <taxon>Eukaryota</taxon>
        <taxon>Sar</taxon>
        <taxon>Alveolata</taxon>
        <taxon>Dinophyceae</taxon>
        <taxon>Suessiales</taxon>
        <taxon>Symbiodiniaceae</taxon>
        <taxon>Symbiodinium</taxon>
    </lineage>
</organism>
<sequence length="502" mass="53895">MEVRSVRLTLLSGLLRQQEAAKAKAIARKEGKEVASKSSEKINAEVPAWDQYLQANSSFVSHGVFMQTVAWQVDGRRVLSVVPHPLMTDVEKVAKAVQQNVTSVKQCKLADISKETGFPAFVCPPFGYPPDAEGRPPLLLVDSSVTEMKRPLLFDVGSMGVSLTVSEFLRSTRACCVENLAKPNLGKPNPRKLPPADLPSGAPSPEPAPEPAPIINDTASDAIMTLRCKTLAGLAVHMGAPEKRLRSHVARVAVQVRAVRITLTCLRGSCGPCGASLIFVCLTRLSLKMWFSKIGNALPSVAEAAAAATAGDFNALSKAASSAQQGLQQGFSDITGKAKGMAKQASTTISENAISRERWMTFFGGALLGCFLMSLAFVFLPVVVLMPQKFALLFTLGSLCFLGSFSALRGHVAFARHLFSRSRLPFTLTYSTSMAGTLWASLIYRSYLLTIAFSAVQVSSLVWFLLSYIPGGRRALSLVTGLAWRVCKGCCKCASKGSLLPF</sequence>
<dbReference type="PANTHER" id="PTHR23137:SF36">
    <property type="entry name" value="VESICLE TRANSPORT PROTEIN SFT2C"/>
    <property type="match status" value="1"/>
</dbReference>
<evidence type="ECO:0000256" key="4">
    <source>
        <dbReference type="ARBA" id="ARBA00022927"/>
    </source>
</evidence>